<feature type="region of interest" description="Disordered" evidence="1">
    <location>
        <begin position="2716"/>
        <end position="2741"/>
    </location>
</feature>
<name>A0A9P0MK53_NEZVI</name>
<feature type="region of interest" description="Disordered" evidence="1">
    <location>
        <begin position="80"/>
        <end position="112"/>
    </location>
</feature>
<feature type="compositionally biased region" description="Basic residues" evidence="1">
    <location>
        <begin position="2728"/>
        <end position="2737"/>
    </location>
</feature>
<reference evidence="2" key="1">
    <citation type="submission" date="2022-01" db="EMBL/GenBank/DDBJ databases">
        <authorList>
            <person name="King R."/>
        </authorList>
    </citation>
    <scope>NUCLEOTIDE SEQUENCE</scope>
</reference>
<feature type="region of interest" description="Disordered" evidence="1">
    <location>
        <begin position="2392"/>
        <end position="2435"/>
    </location>
</feature>
<accession>A0A9P0MK53</accession>
<evidence type="ECO:0000313" key="3">
    <source>
        <dbReference type="Proteomes" id="UP001152798"/>
    </source>
</evidence>
<feature type="compositionally biased region" description="Basic and acidic residues" evidence="1">
    <location>
        <begin position="2527"/>
        <end position="2542"/>
    </location>
</feature>
<evidence type="ECO:0000313" key="2">
    <source>
        <dbReference type="EMBL" id="CAH1397284.1"/>
    </source>
</evidence>
<feature type="compositionally biased region" description="Low complexity" evidence="1">
    <location>
        <begin position="311"/>
        <end position="323"/>
    </location>
</feature>
<dbReference type="Proteomes" id="UP001152798">
    <property type="component" value="Chromosome 3"/>
</dbReference>
<protein>
    <submittedName>
        <fullName evidence="2">Uncharacterized protein</fullName>
    </submittedName>
</protein>
<feature type="compositionally biased region" description="Low complexity" evidence="1">
    <location>
        <begin position="92"/>
        <end position="111"/>
    </location>
</feature>
<organism evidence="2 3">
    <name type="scientific">Nezara viridula</name>
    <name type="common">Southern green stink bug</name>
    <name type="synonym">Cimex viridulus</name>
    <dbReference type="NCBI Taxonomy" id="85310"/>
    <lineage>
        <taxon>Eukaryota</taxon>
        <taxon>Metazoa</taxon>
        <taxon>Ecdysozoa</taxon>
        <taxon>Arthropoda</taxon>
        <taxon>Hexapoda</taxon>
        <taxon>Insecta</taxon>
        <taxon>Pterygota</taxon>
        <taxon>Neoptera</taxon>
        <taxon>Paraneoptera</taxon>
        <taxon>Hemiptera</taxon>
        <taxon>Heteroptera</taxon>
        <taxon>Panheteroptera</taxon>
        <taxon>Pentatomomorpha</taxon>
        <taxon>Pentatomoidea</taxon>
        <taxon>Pentatomidae</taxon>
        <taxon>Pentatominae</taxon>
        <taxon>Nezara</taxon>
    </lineage>
</organism>
<feature type="compositionally biased region" description="Basic and acidic residues" evidence="1">
    <location>
        <begin position="324"/>
        <end position="336"/>
    </location>
</feature>
<feature type="region of interest" description="Disordered" evidence="1">
    <location>
        <begin position="1662"/>
        <end position="1686"/>
    </location>
</feature>
<feature type="region of interest" description="Disordered" evidence="1">
    <location>
        <begin position="2240"/>
        <end position="2265"/>
    </location>
</feature>
<proteinExistence type="predicted"/>
<dbReference type="OrthoDB" id="6630346at2759"/>
<sequence length="2876" mass="318639">MSRNSSVAVLADCTDLYNSHASLIGLNGPSSVLSIENETILTNNTDISPSEVIGSVSFQERVRSTDLAALFPRGSLNQTFKKKKKEKKKNSESFLSTSQSSENISSLQSNTNVTLSDENVSASFEECSENKEEGSSKPFNKRLYLKKKSVNISFDSGSLNDSIPEKTLKRNSRAVNVTLDQLHFRGKDETDESVSDSFEGSKKFGNEKESAKIFKKRYIRKKSVDISFNSSSLNNSVAEKSIDDSPINNVSLQSKRKIALRSHKLKSVLNIDNLKSAESSEENSTSKETKSNKKCINISYSQQTNEENNESELTSTEGNSSEENASKHDKVNDSLKDIDDNSEKVFNKKLYLKKKSINISFDTSSVSDPVIENNRVSDVSLDPFTSKIANITESTKFLPVSFQDSQQIEIKEEPTNAFNKNLYLKKKSLHISFDTSSVDGTITEIVKENNQIDNISLEPSSSKITNVTESEENLSKELRDLKNGNGTINHITNEKLNSTSLVISNSPEIHNIEEKQNSETKNGNISNILISDSLKAIEEEKICSIGNSNNISCQINEVSKENQPITPEEDIFNENTSKGNTTIDDNYSNLTKNDEHIPDGSNSHINSVDINLEPNDIILSKNLAKKTSKDENTEVIDFRNSNNAVSGNNESKSCEIDNVVITDAEKNKSITESEIETNISTNDSLKTINEELAKVFNKNFNLKKSINISLDSHSLNDSTVEKSNTTDLAEYASATLEGSQKIKNEEESAKLFNKNLYLKKKSINISFDSSSINGCDTVSEKVIEGNNEVTDGYVNSLTSKITNITESTENGSAPFEGSQKLEIEEPSTKVFNKNLYLKKKSINISFDSSSINDSDTFSEANNKEVTDGCVNSLMSKITNITELTKDASAPFEGSQKPEIEEPSTKVFNKDLYLKKKSINISFDSSSINDIIPEKGLDENNQVAEISSDLLSFKTINDIDSVKCIAASLEGSEKMETEKESAVVFNKNEYLKKKSINISFDTSTMSDPIIIEKNGQVGDISLNPLSSKSTDLAEPVSTLFEASQIMETKAESAIIFNKNLYLKKKSINISFDTSSVTDPIPEDRCEGNSQDVDISSDPLSYKITNVTESTEGVSASLEGSRKIESDKESAKVFNKNLYLKKKSINVSFDSSDCDPIREKGIEENSRVAEISSDPLSYKITSDTEATEDVPTAMEVSQKMEIEDPSAKVFNKNLYLKKKSINISFDSSMSSDCDPIREKGVEENSLVAEVSSDPLSYKITSDTESTENVPASMEVSQKVEIDDPSTKVFNKKLYLKKKSINISFDSSSLNDPIPKKNLEENSEVCDMSLNPLSSKITNVTESAECGSASFEEAQEMETKEESAKIFNKNLYLKKKSINISFDTSSINEPIIEKGLEGNSQVADFSSDPSSFKITNVTESAEDVITSLKGSQKMEAAEESAKIFNKNLYLKKQSINISFEPSSIIDSEPVSGKELKGNSEVSDDCFCSVKSKIINDTESTENASAPFEGSQKLEIEEPSTEAFNKNLYLKKKSINMSFDLSSINSVISEKRLERNNQIANVSSDPLSYKIINEAESTERISGSLKGSRELEIEEERKNMVSSVSQDLKVLQNTSHNTNHLSNDNGNASYIAIIANPSKINNVTIIDEGTENSSTENDTYTKKAFKQDFSEGNSSSRKAESIPGSNNISYSQINEVPKESPLKSPEGNSCSHVITSKGNNTIEDNHSTMADNSEHLPVRESSFNSVSNNPELNDVSLSKDENIEVIDIQNSSGAVNANSISKYSEMVNVAIIDEEKNKAIFENVMHSKIATNDSLNIMNLKDVEQDCSEGIKGKSFPNSIITCSEINEEANTIISENHSRITNNNVLLPHHESSSGLNSVDRDLEPDDKIISQNQVKNNSKDENTEEIYLQNSNDVVNGNDINKSSEINSVTVFNEKNKSTTESETHKQILIDSSSNVITERAIVKDCEENLKSISTSTEIPCSQIDEESNELKLYLAEENSIEEVASQDSQPNTEKHSSVMENIEQCSGHVLISPLVPEGNDQELDNEAVLSKSLKSGSSSPKIKNNINSIMKKQNVIDANNLSKSNSSAIFDKENNTSETASDIQTNILTNDLLKAKDVEEDCSAGKNDEENKEGQPISLEENCLNENTSKDNKKINSEGSDQGQVEETVGSKSFKSKKYSSTALNRNSIKKSQREELIDIQNNSENVNEHFRVSTRRYSKRRSSKIDKAVVEDEKNISATNDPSKVVSKRSIVQDNSEENHSSSKRVKSISTSINIACQNKESIESPPKLADSSKAIKVVEDNNSITDNIGHRTDHMSKRNLDMRMSVGLSVICKDNERMPETRTVKNICHSTPLVKYQKNKITSKKPSLPEEVKTDSKKVFACPDVPARNLRERSINNKSLNISKRSRKNDKNCSDNLENSAKKNKSSTSGNGTEDFIEDISIIPNPKPFSHSRVMYHSTPISKAFGKKNKSKLKGASNVIIEDKNIQQDDKMIQVSKSIFGSTTEETNGTVSKKKSIEFSNNCSSRNEKSENRTKRKSDLLHTEIKKLPRMESISESRSYHSNFISTFEDDVSYCTTRKSMKRVAFKSLSSLESSTSGYGNSSDDYAPINRKSVGFRDAISLIEDTIGNSSEGDIRDAINSNSSIVNPNSIGIHDTPVNEPPVNESKNRIDRNELSLNYSAEVPEIILTENEIECNEMSKECSLFNKLIKMAEKKKSGGNMTTRQSKTSKGRKKSGSSKSVASLAKSDIPHLEKWVSPNLIKFLNGKLMTDALDHVINTDRIVSILCSAVSAVRNLQDVNDIDFALLPLKNILLKFRVCCNMIEYCTFISRFTPFEFQRKALPLEGYFGSCKRGIKKKLTDPILTETEKMNVFLN</sequence>
<feature type="region of interest" description="Disordered" evidence="1">
    <location>
        <begin position="2522"/>
        <end position="2542"/>
    </location>
</feature>
<gene>
    <name evidence="2" type="ORF">NEZAVI_LOCUS7140</name>
</gene>
<feature type="region of interest" description="Disordered" evidence="1">
    <location>
        <begin position="2120"/>
        <end position="2188"/>
    </location>
</feature>
<keyword evidence="3" id="KW-1185">Reference proteome</keyword>
<evidence type="ECO:0000256" key="1">
    <source>
        <dbReference type="SAM" id="MobiDB-lite"/>
    </source>
</evidence>
<feature type="region of interest" description="Disordered" evidence="1">
    <location>
        <begin position="276"/>
        <end position="336"/>
    </location>
</feature>
<dbReference type="EMBL" id="OV725079">
    <property type="protein sequence ID" value="CAH1397284.1"/>
    <property type="molecule type" value="Genomic_DNA"/>
</dbReference>